<name>A0ABS0G2M7_9PSED</name>
<dbReference type="Proteomes" id="UP000639294">
    <property type="component" value="Unassembled WGS sequence"/>
</dbReference>
<accession>A0ABS0G2M7</accession>
<keyword evidence="2" id="KW-1185">Reference proteome</keyword>
<organism evidence="1 2">
    <name type="scientific">Pseudomonas pudica</name>
    <dbReference type="NCBI Taxonomy" id="272772"/>
    <lineage>
        <taxon>Bacteria</taxon>
        <taxon>Pseudomonadati</taxon>
        <taxon>Pseudomonadota</taxon>
        <taxon>Gammaproteobacteria</taxon>
        <taxon>Pseudomonadales</taxon>
        <taxon>Pseudomonadaceae</taxon>
        <taxon>Pseudomonas</taxon>
    </lineage>
</organism>
<evidence type="ECO:0000313" key="2">
    <source>
        <dbReference type="Proteomes" id="UP000639294"/>
    </source>
</evidence>
<protein>
    <submittedName>
        <fullName evidence="1">Uncharacterized protein</fullName>
    </submittedName>
</protein>
<gene>
    <name evidence="1" type="ORF">IRZ77_14855</name>
</gene>
<dbReference type="EMBL" id="JADLJS010000019">
    <property type="protein sequence ID" value="MBF8646837.1"/>
    <property type="molecule type" value="Genomic_DNA"/>
</dbReference>
<dbReference type="RefSeq" id="WP_196173776.1">
    <property type="nucleotide sequence ID" value="NZ_JADLJR010000015.1"/>
</dbReference>
<reference evidence="1 2" key="1">
    <citation type="submission" date="2020-10" db="EMBL/GenBank/DDBJ databases">
        <title>Genome sequences of Pseudomonas isolates.</title>
        <authorList>
            <person name="Wessels L."/>
            <person name="Reich F."/>
            <person name="Hammerl J."/>
        </authorList>
    </citation>
    <scope>NUCLEOTIDE SEQUENCE [LARGE SCALE GENOMIC DNA]</scope>
    <source>
        <strain evidence="1 2">20-MO00628-0</strain>
    </source>
</reference>
<sequence>MVQEMPIEFLDSTNLELYDSISISVIETGQEILLWERDSLPKPLGNVVQDEDRLQFQANTALSNGQVALISAKLRERIRSKGFHHSITDQLNR</sequence>
<proteinExistence type="predicted"/>
<comment type="caution">
    <text evidence="1">The sequence shown here is derived from an EMBL/GenBank/DDBJ whole genome shotgun (WGS) entry which is preliminary data.</text>
</comment>
<evidence type="ECO:0000313" key="1">
    <source>
        <dbReference type="EMBL" id="MBF8646837.1"/>
    </source>
</evidence>